<dbReference type="Gene3D" id="3.40.30.10">
    <property type="entry name" value="Glutaredoxin"/>
    <property type="match status" value="1"/>
</dbReference>
<protein>
    <submittedName>
        <fullName evidence="4">Glutathione S-transferase family protein</fullName>
        <ecNumber evidence="4">2.5.1.18</ecNumber>
    </submittedName>
</protein>
<evidence type="ECO:0000259" key="2">
    <source>
        <dbReference type="PROSITE" id="PS50404"/>
    </source>
</evidence>
<evidence type="ECO:0000313" key="5">
    <source>
        <dbReference type="Proteomes" id="UP001224775"/>
    </source>
</evidence>
<dbReference type="Pfam" id="PF13409">
    <property type="entry name" value="GST_N_2"/>
    <property type="match status" value="1"/>
</dbReference>
<keyword evidence="5" id="KW-1185">Reference proteome</keyword>
<comment type="caution">
    <text evidence="4">The sequence shown here is derived from an EMBL/GenBank/DDBJ whole genome shotgun (WGS) entry which is preliminary data.</text>
</comment>
<dbReference type="GO" id="GO:0006749">
    <property type="term" value="P:glutathione metabolic process"/>
    <property type="evidence" value="ECO:0007669"/>
    <property type="project" value="TreeGrafter"/>
</dbReference>
<evidence type="ECO:0000259" key="3">
    <source>
        <dbReference type="PROSITE" id="PS50405"/>
    </source>
</evidence>
<name>A0AAD8Y870_9STRA</name>
<evidence type="ECO:0000313" key="4">
    <source>
        <dbReference type="EMBL" id="KAK1740767.1"/>
    </source>
</evidence>
<dbReference type="AlphaFoldDB" id="A0AAD8Y870"/>
<feature type="non-terminal residue" evidence="4">
    <location>
        <position position="261"/>
    </location>
</feature>
<dbReference type="Proteomes" id="UP001224775">
    <property type="component" value="Unassembled WGS sequence"/>
</dbReference>
<dbReference type="InterPro" id="IPR010987">
    <property type="entry name" value="Glutathione-S-Trfase_C-like"/>
</dbReference>
<sequence length="261" mass="28967">LLEDPTVGITYYSSILILILPPILFETMSCCSADGTQKMKLHVLPVSANSHGVLAIVKALGLEDKGLEIVDAMGKTRTEEFIAMNPCHCCPTLEFGGDKGAIWESCACMRTICQLFEGGEKYYPKDPIMRGKIDLVCDWKNTSLYPPFYHIAYVMFGVAVDEAKAKEDFKKLCDEHFPVLLDTFLKDTKFCYSDTPTIADLGVAPLFTLIKCRPKFWAAVPEGVKEYHARVIEAFPEADEYFKMLDGFAAGFKGDGADAEP</sequence>
<dbReference type="EMBL" id="JATAAI010000015">
    <property type="protein sequence ID" value="KAK1740767.1"/>
    <property type="molecule type" value="Genomic_DNA"/>
</dbReference>
<dbReference type="EC" id="2.5.1.18" evidence="4"/>
<dbReference type="InterPro" id="IPR036249">
    <property type="entry name" value="Thioredoxin-like_sf"/>
</dbReference>
<dbReference type="Gene3D" id="1.20.1050.10">
    <property type="match status" value="1"/>
</dbReference>
<proteinExistence type="predicted"/>
<reference evidence="4" key="1">
    <citation type="submission" date="2023-06" db="EMBL/GenBank/DDBJ databases">
        <title>Survivors Of The Sea: Transcriptome response of Skeletonema marinoi to long-term dormancy.</title>
        <authorList>
            <person name="Pinder M.I.M."/>
            <person name="Kourtchenko O."/>
            <person name="Robertson E.K."/>
            <person name="Larsson T."/>
            <person name="Maumus F."/>
            <person name="Osuna-Cruz C.M."/>
            <person name="Vancaester E."/>
            <person name="Stenow R."/>
            <person name="Vandepoele K."/>
            <person name="Ploug H."/>
            <person name="Bruchert V."/>
            <person name="Godhe A."/>
            <person name="Topel M."/>
        </authorList>
    </citation>
    <scope>NUCLEOTIDE SEQUENCE</scope>
    <source>
        <strain evidence="4">R05AC</strain>
    </source>
</reference>
<dbReference type="CDD" id="cd00299">
    <property type="entry name" value="GST_C_family"/>
    <property type="match status" value="1"/>
</dbReference>
<dbReference type="PANTHER" id="PTHR43969:SF9">
    <property type="entry name" value="GLUTATHIONE S TRANSFERASE D10, ISOFORM A-RELATED"/>
    <property type="match status" value="1"/>
</dbReference>
<dbReference type="SUPFAM" id="SSF47616">
    <property type="entry name" value="GST C-terminal domain-like"/>
    <property type="match status" value="1"/>
</dbReference>
<dbReference type="PROSITE" id="PS50405">
    <property type="entry name" value="GST_CTER"/>
    <property type="match status" value="1"/>
</dbReference>
<feature type="domain" description="GST N-terminal" evidence="2">
    <location>
        <begin position="37"/>
        <end position="120"/>
    </location>
</feature>
<organism evidence="4 5">
    <name type="scientific">Skeletonema marinoi</name>
    <dbReference type="NCBI Taxonomy" id="267567"/>
    <lineage>
        <taxon>Eukaryota</taxon>
        <taxon>Sar</taxon>
        <taxon>Stramenopiles</taxon>
        <taxon>Ochrophyta</taxon>
        <taxon>Bacillariophyta</taxon>
        <taxon>Coscinodiscophyceae</taxon>
        <taxon>Thalassiosirophycidae</taxon>
        <taxon>Thalassiosirales</taxon>
        <taxon>Skeletonemataceae</taxon>
        <taxon>Skeletonema</taxon>
        <taxon>Skeletonema marinoi-dohrnii complex</taxon>
    </lineage>
</organism>
<feature type="domain" description="GST C-terminal" evidence="3">
    <location>
        <begin position="126"/>
        <end position="252"/>
    </location>
</feature>
<evidence type="ECO:0000256" key="1">
    <source>
        <dbReference type="ARBA" id="ARBA00011738"/>
    </source>
</evidence>
<dbReference type="SUPFAM" id="SSF52833">
    <property type="entry name" value="Thioredoxin-like"/>
    <property type="match status" value="1"/>
</dbReference>
<accession>A0AAD8Y870</accession>
<dbReference type="PANTHER" id="PTHR43969">
    <property type="entry name" value="GLUTATHIONE S TRANSFERASE D10, ISOFORM A-RELATED"/>
    <property type="match status" value="1"/>
</dbReference>
<dbReference type="PROSITE" id="PS50404">
    <property type="entry name" value="GST_NTER"/>
    <property type="match status" value="1"/>
</dbReference>
<dbReference type="GO" id="GO:0004364">
    <property type="term" value="F:glutathione transferase activity"/>
    <property type="evidence" value="ECO:0007669"/>
    <property type="project" value="UniProtKB-EC"/>
</dbReference>
<keyword evidence="4" id="KW-0808">Transferase</keyword>
<dbReference type="InterPro" id="IPR036282">
    <property type="entry name" value="Glutathione-S-Trfase_C_sf"/>
</dbReference>
<gene>
    <name evidence="4" type="ORF">QTG54_008862</name>
</gene>
<comment type="subunit">
    <text evidence="1">Homodimer.</text>
</comment>
<dbReference type="InterPro" id="IPR004045">
    <property type="entry name" value="Glutathione_S-Trfase_N"/>
</dbReference>